<protein>
    <submittedName>
        <fullName evidence="1">NAD dependent epimerase/dehydratase</fullName>
    </submittedName>
</protein>
<evidence type="ECO:0000313" key="2">
    <source>
        <dbReference type="EnsemblFungi" id="MAPG_07683T0"/>
    </source>
</evidence>
<evidence type="ECO:0000313" key="3">
    <source>
        <dbReference type="Proteomes" id="UP000011715"/>
    </source>
</evidence>
<dbReference type="VEuPathDB" id="FungiDB:MAPG_07683"/>
<dbReference type="AlphaFoldDB" id="A0A0C4E5B7"/>
<accession>A0A0C4E5B7</accession>
<organism evidence="2 3">
    <name type="scientific">Magnaporthiopsis poae (strain ATCC 64411 / 73-15)</name>
    <name type="common">Kentucky bluegrass fungus</name>
    <name type="synonym">Magnaporthe poae</name>
    <dbReference type="NCBI Taxonomy" id="644358"/>
    <lineage>
        <taxon>Eukaryota</taxon>
        <taxon>Fungi</taxon>
        <taxon>Dikarya</taxon>
        <taxon>Ascomycota</taxon>
        <taxon>Pezizomycotina</taxon>
        <taxon>Sordariomycetes</taxon>
        <taxon>Sordariomycetidae</taxon>
        <taxon>Magnaporthales</taxon>
        <taxon>Magnaporthaceae</taxon>
        <taxon>Magnaporthiopsis</taxon>
    </lineage>
</organism>
<reference evidence="1" key="3">
    <citation type="submission" date="2011-03" db="EMBL/GenBank/DDBJ databases">
        <title>Annotation of Magnaporthe poae ATCC 64411.</title>
        <authorList>
            <person name="Ma L.-J."/>
            <person name="Dead R."/>
            <person name="Young S.K."/>
            <person name="Zeng Q."/>
            <person name="Gargeya S."/>
            <person name="Fitzgerald M."/>
            <person name="Haas B."/>
            <person name="Abouelleil A."/>
            <person name="Alvarado L."/>
            <person name="Arachchi H.M."/>
            <person name="Berlin A."/>
            <person name="Brown A."/>
            <person name="Chapman S.B."/>
            <person name="Chen Z."/>
            <person name="Dunbar C."/>
            <person name="Freedman E."/>
            <person name="Gearin G."/>
            <person name="Gellesch M."/>
            <person name="Goldberg J."/>
            <person name="Griggs A."/>
            <person name="Gujja S."/>
            <person name="Heiman D."/>
            <person name="Howarth C."/>
            <person name="Larson L."/>
            <person name="Lui A."/>
            <person name="MacDonald P.J.P."/>
            <person name="Mehta T."/>
            <person name="Montmayeur A."/>
            <person name="Murphy C."/>
            <person name="Neiman D."/>
            <person name="Pearson M."/>
            <person name="Priest M."/>
            <person name="Roberts A."/>
            <person name="Saif S."/>
            <person name="Shea T."/>
            <person name="Shenoy N."/>
            <person name="Sisk P."/>
            <person name="Stolte C."/>
            <person name="Sykes S."/>
            <person name="Yandava C."/>
            <person name="Wortman J."/>
            <person name="Nusbaum C."/>
            <person name="Birren B."/>
        </authorList>
    </citation>
    <scope>NUCLEOTIDE SEQUENCE</scope>
    <source>
        <strain evidence="1">ATCC 64411</strain>
    </source>
</reference>
<reference evidence="2" key="5">
    <citation type="submission" date="2015-06" db="UniProtKB">
        <authorList>
            <consortium name="EnsemblFungi"/>
        </authorList>
    </citation>
    <scope>IDENTIFICATION</scope>
    <source>
        <strain evidence="2">ATCC 64411</strain>
    </source>
</reference>
<dbReference type="EMBL" id="ADBL01001858">
    <property type="status" value="NOT_ANNOTATED_CDS"/>
    <property type="molecule type" value="Genomic_DNA"/>
</dbReference>
<reference evidence="3" key="2">
    <citation type="submission" date="2010-05" db="EMBL/GenBank/DDBJ databases">
        <title>The genome sequence of Magnaporthe poae strain ATCC 64411.</title>
        <authorList>
            <person name="Ma L.-J."/>
            <person name="Dead R."/>
            <person name="Young S."/>
            <person name="Zeng Q."/>
            <person name="Koehrsen M."/>
            <person name="Alvarado L."/>
            <person name="Berlin A."/>
            <person name="Chapman S.B."/>
            <person name="Chen Z."/>
            <person name="Freedman E."/>
            <person name="Gellesch M."/>
            <person name="Goldberg J."/>
            <person name="Griggs A."/>
            <person name="Gujja S."/>
            <person name="Heilman E.R."/>
            <person name="Heiman D."/>
            <person name="Hepburn T."/>
            <person name="Howarth C."/>
            <person name="Jen D."/>
            <person name="Larson L."/>
            <person name="Mehta T."/>
            <person name="Neiman D."/>
            <person name="Pearson M."/>
            <person name="Roberts A."/>
            <person name="Saif S."/>
            <person name="Shea T."/>
            <person name="Shenoy N."/>
            <person name="Sisk P."/>
            <person name="Stolte C."/>
            <person name="Sykes S."/>
            <person name="Walk T."/>
            <person name="White J."/>
            <person name="Yandava C."/>
            <person name="Haas B."/>
            <person name="Nusbaum C."/>
            <person name="Birren B."/>
        </authorList>
    </citation>
    <scope>NUCLEOTIDE SEQUENCE [LARGE SCALE GENOMIC DNA]</scope>
    <source>
        <strain evidence="3">ATCC 64411 / 73-15</strain>
    </source>
</reference>
<sequence>MAARSVPILGGSLIIRDPEQQQATRADAPASGTLDILVRSLEEIKSEADASVIVQELNPDYVVAGGKGAPERTFAIDRDAAIHFIKASAATPSVKRFIMISHLASRRSKPGWWSSDD</sequence>
<dbReference type="Gene3D" id="3.40.50.720">
    <property type="entry name" value="NAD(P)-binding Rossmann-like Domain"/>
    <property type="match status" value="1"/>
</dbReference>
<reference evidence="2" key="4">
    <citation type="journal article" date="2015" name="G3 (Bethesda)">
        <title>Genome sequences of three phytopathogenic species of the Magnaporthaceae family of fungi.</title>
        <authorList>
            <person name="Okagaki L.H."/>
            <person name="Nunes C.C."/>
            <person name="Sailsbery J."/>
            <person name="Clay B."/>
            <person name="Brown D."/>
            <person name="John T."/>
            <person name="Oh Y."/>
            <person name="Young N."/>
            <person name="Fitzgerald M."/>
            <person name="Haas B.J."/>
            <person name="Zeng Q."/>
            <person name="Young S."/>
            <person name="Adiconis X."/>
            <person name="Fan L."/>
            <person name="Levin J.Z."/>
            <person name="Mitchell T.K."/>
            <person name="Okubara P.A."/>
            <person name="Farman M.L."/>
            <person name="Kohn L.M."/>
            <person name="Birren B."/>
            <person name="Ma L.-J."/>
            <person name="Dean R.A."/>
        </authorList>
    </citation>
    <scope>NUCLEOTIDE SEQUENCE</scope>
    <source>
        <strain evidence="2">ATCC 64411 / 73-15</strain>
    </source>
</reference>
<gene>
    <name evidence="1" type="ORF">MAPG_07683</name>
</gene>
<dbReference type="STRING" id="644358.A0A0C4E5B7"/>
<dbReference type="EMBL" id="GL876971">
    <property type="protein sequence ID" value="KLU88698.1"/>
    <property type="molecule type" value="Genomic_DNA"/>
</dbReference>
<dbReference type="EnsemblFungi" id="MAPG_07683T0">
    <property type="protein sequence ID" value="MAPG_07683T0"/>
    <property type="gene ID" value="MAPG_07683"/>
</dbReference>
<name>A0A0C4E5B7_MAGP6</name>
<evidence type="ECO:0000313" key="1">
    <source>
        <dbReference type="EMBL" id="KLU88698.1"/>
    </source>
</evidence>
<keyword evidence="3" id="KW-1185">Reference proteome</keyword>
<reference evidence="1" key="1">
    <citation type="submission" date="2010-05" db="EMBL/GenBank/DDBJ databases">
        <title>The Genome Sequence of Magnaporthe poae strain ATCC 64411.</title>
        <authorList>
            <consortium name="The Broad Institute Genome Sequencing Platform"/>
            <consortium name="Broad Institute Genome Sequencing Center for Infectious Disease"/>
            <person name="Ma L.-J."/>
            <person name="Dead R."/>
            <person name="Young S."/>
            <person name="Zeng Q."/>
            <person name="Koehrsen M."/>
            <person name="Alvarado L."/>
            <person name="Berlin A."/>
            <person name="Chapman S.B."/>
            <person name="Chen Z."/>
            <person name="Freedman E."/>
            <person name="Gellesch M."/>
            <person name="Goldberg J."/>
            <person name="Griggs A."/>
            <person name="Gujja S."/>
            <person name="Heilman E.R."/>
            <person name="Heiman D."/>
            <person name="Hepburn T."/>
            <person name="Howarth C."/>
            <person name="Jen D."/>
            <person name="Larson L."/>
            <person name="Mehta T."/>
            <person name="Neiman D."/>
            <person name="Pearson M."/>
            <person name="Roberts A."/>
            <person name="Saif S."/>
            <person name="Shea T."/>
            <person name="Shenoy N."/>
            <person name="Sisk P."/>
            <person name="Stolte C."/>
            <person name="Sykes S."/>
            <person name="Walk T."/>
            <person name="White J."/>
            <person name="Yandava C."/>
            <person name="Haas B."/>
            <person name="Nusbaum C."/>
            <person name="Birren B."/>
        </authorList>
    </citation>
    <scope>NUCLEOTIDE SEQUENCE</scope>
    <source>
        <strain evidence="1">ATCC 64411</strain>
    </source>
</reference>
<proteinExistence type="predicted"/>
<dbReference type="Proteomes" id="UP000011715">
    <property type="component" value="Unassembled WGS sequence"/>
</dbReference>
<dbReference type="eggNOG" id="KOG1203">
    <property type="taxonomic scope" value="Eukaryota"/>
</dbReference>
<dbReference type="OrthoDB" id="10254604at2759"/>